<reference evidence="2 3" key="1">
    <citation type="journal article" date="2018" name="Mol. Biol. Evol.">
        <title>Broad Genomic Sampling Reveals a Smut Pathogenic Ancestry of the Fungal Clade Ustilaginomycotina.</title>
        <authorList>
            <person name="Kijpornyongpan T."/>
            <person name="Mondo S.J."/>
            <person name="Barry K."/>
            <person name="Sandor L."/>
            <person name="Lee J."/>
            <person name="Lipzen A."/>
            <person name="Pangilinan J."/>
            <person name="LaButti K."/>
            <person name="Hainaut M."/>
            <person name="Henrissat B."/>
            <person name="Grigoriev I.V."/>
            <person name="Spatafora J.W."/>
            <person name="Aime M.C."/>
        </authorList>
    </citation>
    <scope>NUCLEOTIDE SEQUENCE [LARGE SCALE GENOMIC DNA]</scope>
    <source>
        <strain evidence="2 3">MCA 4718</strain>
    </source>
</reference>
<gene>
    <name evidence="2" type="ORF">BCV69DRAFT_179697</name>
</gene>
<evidence type="ECO:0000313" key="3">
    <source>
        <dbReference type="Proteomes" id="UP000245942"/>
    </source>
</evidence>
<feature type="compositionally biased region" description="Low complexity" evidence="1">
    <location>
        <begin position="341"/>
        <end position="352"/>
    </location>
</feature>
<name>A0A316UD31_9BASI</name>
<feature type="region of interest" description="Disordered" evidence="1">
    <location>
        <begin position="452"/>
        <end position="503"/>
    </location>
</feature>
<feature type="compositionally biased region" description="Basic residues" evidence="1">
    <location>
        <begin position="317"/>
        <end position="326"/>
    </location>
</feature>
<organism evidence="2 3">
    <name type="scientific">Pseudomicrostroma glucosiphilum</name>
    <dbReference type="NCBI Taxonomy" id="1684307"/>
    <lineage>
        <taxon>Eukaryota</taxon>
        <taxon>Fungi</taxon>
        <taxon>Dikarya</taxon>
        <taxon>Basidiomycota</taxon>
        <taxon>Ustilaginomycotina</taxon>
        <taxon>Exobasidiomycetes</taxon>
        <taxon>Microstromatales</taxon>
        <taxon>Microstromatales incertae sedis</taxon>
        <taxon>Pseudomicrostroma</taxon>
    </lineage>
</organism>
<feature type="compositionally biased region" description="Basic and acidic residues" evidence="1">
    <location>
        <begin position="127"/>
        <end position="141"/>
    </location>
</feature>
<feature type="compositionally biased region" description="Basic and acidic residues" evidence="1">
    <location>
        <begin position="466"/>
        <end position="484"/>
    </location>
</feature>
<evidence type="ECO:0000313" key="2">
    <source>
        <dbReference type="EMBL" id="PWN20955.1"/>
    </source>
</evidence>
<evidence type="ECO:0000256" key="1">
    <source>
        <dbReference type="SAM" id="MobiDB-lite"/>
    </source>
</evidence>
<sequence>MWQTLLHRISPHDAFYVALQGKVSGGADRHRDPCVGCSGTINKRMLLAAEPRNHTLISSHSCIHSFSSFHTPVQSSDLWGQTTALMSQYSPRSTSFTAKAEPSTQRVPSLTGPRRGSFTPAPSTPPLEDRPDHTHRPRDQEMPSAKVPESSDSTLSYSDDQLTDADDDRDSDAGSHSDDADSDVPLQQSRNSGGIHRDKCFGCWEEQKVCVKGTGKGCVNCNSNSRRCNADRQVPGYLEPSVAKVYKRMQAELIRKAGGKWQPAQTDPRSWLTEEKTTAALDELFRKYGVAKPSYVRIERGRLLMSPIAGAPPDRAKKSRPPKRQRCATPGPPPRRATISRASVPPARARAPTPEPPMSFKPPVEKKQALMLSQEDVDAFVNPSQSISLAIEDIEQEERRIEHLQEMIVPALKKKYAVLQALRALKQGAPSGDRWLPLLNYPAIDQFERGTSAAYSSSRNGPMQHRMVDRLSEQGSERNRRDSADSSSLTAFEAEPPWRRVRS</sequence>
<keyword evidence="3" id="KW-1185">Reference proteome</keyword>
<dbReference type="GeneID" id="37011293"/>
<dbReference type="EMBL" id="KZ819326">
    <property type="protein sequence ID" value="PWN20955.1"/>
    <property type="molecule type" value="Genomic_DNA"/>
</dbReference>
<accession>A0A316UD31</accession>
<proteinExistence type="predicted"/>
<protein>
    <recommendedName>
        <fullName evidence="4">Zn(2)-C6 fungal-type domain-containing protein</fullName>
    </recommendedName>
</protein>
<feature type="compositionally biased region" description="Polar residues" evidence="1">
    <location>
        <begin position="93"/>
        <end position="108"/>
    </location>
</feature>
<dbReference type="AlphaFoldDB" id="A0A316UD31"/>
<evidence type="ECO:0008006" key="4">
    <source>
        <dbReference type="Google" id="ProtNLM"/>
    </source>
</evidence>
<dbReference type="RefSeq" id="XP_025348115.1">
    <property type="nucleotide sequence ID" value="XM_025489559.1"/>
</dbReference>
<feature type="compositionally biased region" description="Acidic residues" evidence="1">
    <location>
        <begin position="161"/>
        <end position="170"/>
    </location>
</feature>
<feature type="region of interest" description="Disordered" evidence="1">
    <location>
        <begin position="307"/>
        <end position="361"/>
    </location>
</feature>
<feature type="region of interest" description="Disordered" evidence="1">
    <location>
        <begin position="93"/>
        <end position="192"/>
    </location>
</feature>
<dbReference type="Proteomes" id="UP000245942">
    <property type="component" value="Unassembled WGS sequence"/>
</dbReference>